<feature type="region of interest" description="Disordered" evidence="5">
    <location>
        <begin position="1"/>
        <end position="38"/>
    </location>
</feature>
<keyword evidence="9" id="KW-1185">Reference proteome</keyword>
<organism evidence="8 9">
    <name type="scientific">Papaver nudicaule</name>
    <name type="common">Iceland poppy</name>
    <dbReference type="NCBI Taxonomy" id="74823"/>
    <lineage>
        <taxon>Eukaryota</taxon>
        <taxon>Viridiplantae</taxon>
        <taxon>Streptophyta</taxon>
        <taxon>Embryophyta</taxon>
        <taxon>Tracheophyta</taxon>
        <taxon>Spermatophyta</taxon>
        <taxon>Magnoliopsida</taxon>
        <taxon>Ranunculales</taxon>
        <taxon>Papaveraceae</taxon>
        <taxon>Papaveroideae</taxon>
        <taxon>Papaver</taxon>
    </lineage>
</organism>
<dbReference type="PANTHER" id="PTHR31234:SF70">
    <property type="entry name" value="LATE EMBRYOGENESIS ABUNDANT PROTEIN LEA-2 SUBGROUP DOMAIN-CONTAINING PROTEIN"/>
    <property type="match status" value="1"/>
</dbReference>
<dbReference type="SUPFAM" id="SSF117070">
    <property type="entry name" value="LEA14-like"/>
    <property type="match status" value="1"/>
</dbReference>
<evidence type="ECO:0000313" key="8">
    <source>
        <dbReference type="EMBL" id="MCL7038858.1"/>
    </source>
</evidence>
<proteinExistence type="predicted"/>
<feature type="domain" description="Late embryogenesis abundant protein LEA-2 subgroup" evidence="7">
    <location>
        <begin position="142"/>
        <end position="245"/>
    </location>
</feature>
<dbReference type="Proteomes" id="UP001177140">
    <property type="component" value="Unassembled WGS sequence"/>
</dbReference>
<dbReference type="EMBL" id="JAJJMA010194788">
    <property type="protein sequence ID" value="MCL7038858.1"/>
    <property type="molecule type" value="Genomic_DNA"/>
</dbReference>
<comment type="subcellular location">
    <subcellularLocation>
        <location evidence="1">Membrane</location>
        <topology evidence="1">Single-pass membrane protein</topology>
    </subcellularLocation>
</comment>
<keyword evidence="2 6" id="KW-0812">Transmembrane</keyword>
<evidence type="ECO:0000256" key="3">
    <source>
        <dbReference type="ARBA" id="ARBA00022989"/>
    </source>
</evidence>
<feature type="compositionally biased region" description="Polar residues" evidence="5">
    <location>
        <begin position="11"/>
        <end position="31"/>
    </location>
</feature>
<feature type="transmembrane region" description="Helical" evidence="6">
    <location>
        <begin position="81"/>
        <end position="104"/>
    </location>
</feature>
<keyword evidence="4 6" id="KW-0472">Membrane</keyword>
<protein>
    <recommendedName>
        <fullName evidence="7">Late embryogenesis abundant protein LEA-2 subgroup domain-containing protein</fullName>
    </recommendedName>
</protein>
<evidence type="ECO:0000256" key="4">
    <source>
        <dbReference type="ARBA" id="ARBA00023136"/>
    </source>
</evidence>
<evidence type="ECO:0000256" key="5">
    <source>
        <dbReference type="SAM" id="MobiDB-lite"/>
    </source>
</evidence>
<evidence type="ECO:0000256" key="2">
    <source>
        <dbReference type="ARBA" id="ARBA00022692"/>
    </source>
</evidence>
<sequence>MADRVYPRNYSPDQPTTKLTSENNNMAQNQGKPLPPPTGTYVVQIPKDQIYRIPPPENARRYEKLSRRNTRRNPCCCCFCWILSVILILILLAVIAAVAFFFIYKPKLPNYTVEDMSINGINLSGNFSSKSDLTVSPEFAVTVRAQNPNSRIGIYYEKGSAASVSHADTVLCSGGLPNFYQPRNNVTVFETMLKSPPVKLSKVAQDDLYIEQKKGQIPLGVDIKVHARVKAGSIRTWVFTIRVHCDVIVDKLAKDSKIVSKKCSVDPKFWKN</sequence>
<dbReference type="GO" id="GO:0098542">
    <property type="term" value="P:defense response to other organism"/>
    <property type="evidence" value="ECO:0007669"/>
    <property type="project" value="InterPro"/>
</dbReference>
<dbReference type="GO" id="GO:0005886">
    <property type="term" value="C:plasma membrane"/>
    <property type="evidence" value="ECO:0007669"/>
    <property type="project" value="TreeGrafter"/>
</dbReference>
<dbReference type="InterPro" id="IPR044839">
    <property type="entry name" value="NDR1-like"/>
</dbReference>
<dbReference type="PANTHER" id="PTHR31234">
    <property type="entry name" value="LATE EMBRYOGENESIS ABUNDANT (LEA) HYDROXYPROLINE-RICH GLYCOPROTEIN FAMILY"/>
    <property type="match status" value="1"/>
</dbReference>
<dbReference type="Pfam" id="PF03168">
    <property type="entry name" value="LEA_2"/>
    <property type="match status" value="1"/>
</dbReference>
<name>A0AA41VCR8_PAPNU</name>
<keyword evidence="3 6" id="KW-1133">Transmembrane helix</keyword>
<dbReference type="AlphaFoldDB" id="A0AA41VCR8"/>
<accession>A0AA41VCR8</accession>
<evidence type="ECO:0000256" key="6">
    <source>
        <dbReference type="SAM" id="Phobius"/>
    </source>
</evidence>
<evidence type="ECO:0000313" key="9">
    <source>
        <dbReference type="Proteomes" id="UP001177140"/>
    </source>
</evidence>
<reference evidence="8" key="1">
    <citation type="submission" date="2022-03" db="EMBL/GenBank/DDBJ databases">
        <title>A functionally conserved STORR gene fusion in Papaver species that diverged 16.8 million years ago.</title>
        <authorList>
            <person name="Catania T."/>
        </authorList>
    </citation>
    <scope>NUCLEOTIDE SEQUENCE</scope>
    <source>
        <strain evidence="8">S-191538</strain>
    </source>
</reference>
<evidence type="ECO:0000259" key="7">
    <source>
        <dbReference type="Pfam" id="PF03168"/>
    </source>
</evidence>
<comment type="caution">
    <text evidence="8">The sequence shown here is derived from an EMBL/GenBank/DDBJ whole genome shotgun (WGS) entry which is preliminary data.</text>
</comment>
<evidence type="ECO:0000256" key="1">
    <source>
        <dbReference type="ARBA" id="ARBA00004167"/>
    </source>
</evidence>
<dbReference type="InterPro" id="IPR004864">
    <property type="entry name" value="LEA_2"/>
</dbReference>
<gene>
    <name evidence="8" type="ORF">MKW94_020430</name>
</gene>